<evidence type="ECO:0000256" key="1">
    <source>
        <dbReference type="ARBA" id="ARBA00006226"/>
    </source>
</evidence>
<dbReference type="PANTHER" id="PTHR33755">
    <property type="entry name" value="TOXIN PARE1-RELATED"/>
    <property type="match status" value="1"/>
</dbReference>
<evidence type="ECO:0000313" key="3">
    <source>
        <dbReference type="EMBL" id="ARU58316.1"/>
    </source>
</evidence>
<evidence type="ECO:0000313" key="4">
    <source>
        <dbReference type="Proteomes" id="UP000196027"/>
    </source>
</evidence>
<dbReference type="InterPro" id="IPR007712">
    <property type="entry name" value="RelE/ParE_toxin"/>
</dbReference>
<sequence length="95" mass="11089">MKLLYAPEAIDDLQSLREFIEVKNPEAAARTGQNLIQGISKLKDLPYMGRKVLKAPNPEMVRDLSVDMYIARYLVLENEIHVLRIWHKRENWANV</sequence>
<gene>
    <name evidence="3" type="ORF">OLMES_4307</name>
</gene>
<keyword evidence="4" id="KW-1185">Reference proteome</keyword>
<name>A0A1Y0IET8_9GAMM</name>
<accession>A0A1Y0IET8</accession>
<dbReference type="RefSeq" id="WP_087463111.1">
    <property type="nucleotide sequence ID" value="NZ_CP021425.1"/>
</dbReference>
<dbReference type="PANTHER" id="PTHR33755:SF7">
    <property type="entry name" value="TOXIN MODULE OF TOXIN-ANTITOXIN SYSTEM RELE_STBE FAMILY"/>
    <property type="match status" value="1"/>
</dbReference>
<protein>
    <submittedName>
        <fullName evidence="3">RelE/StbE family toxin</fullName>
    </submittedName>
</protein>
<dbReference type="InterPro" id="IPR051803">
    <property type="entry name" value="TA_system_RelE-like_toxin"/>
</dbReference>
<dbReference type="EMBL" id="CP021425">
    <property type="protein sequence ID" value="ARU58316.1"/>
    <property type="molecule type" value="Genomic_DNA"/>
</dbReference>
<dbReference type="Pfam" id="PF05016">
    <property type="entry name" value="ParE_toxin"/>
    <property type="match status" value="1"/>
</dbReference>
<evidence type="ECO:0000256" key="2">
    <source>
        <dbReference type="ARBA" id="ARBA00022649"/>
    </source>
</evidence>
<keyword evidence="2" id="KW-1277">Toxin-antitoxin system</keyword>
<dbReference type="Gene3D" id="3.30.2310.20">
    <property type="entry name" value="RelE-like"/>
    <property type="match status" value="1"/>
</dbReference>
<reference evidence="3 4" key="1">
    <citation type="submission" date="2017-05" db="EMBL/GenBank/DDBJ databases">
        <title>Genomic insights into alkan degradation activity of Oleiphilus messinensis.</title>
        <authorList>
            <person name="Kozyavkin S.A."/>
            <person name="Slesarev A.I."/>
            <person name="Golyshin P.N."/>
            <person name="Korzhenkov A."/>
            <person name="Golyshina O.N."/>
            <person name="Toshchakov S.V."/>
        </authorList>
    </citation>
    <scope>NUCLEOTIDE SEQUENCE [LARGE SCALE GENOMIC DNA]</scope>
    <source>
        <strain evidence="3 4">ME102</strain>
    </source>
</reference>
<comment type="similarity">
    <text evidence="1">Belongs to the RelE toxin family.</text>
</comment>
<dbReference type="Proteomes" id="UP000196027">
    <property type="component" value="Chromosome"/>
</dbReference>
<proteinExistence type="inferred from homology"/>
<dbReference type="InterPro" id="IPR035093">
    <property type="entry name" value="RelE/ParE_toxin_dom_sf"/>
</dbReference>
<dbReference type="KEGG" id="ome:OLMES_4307"/>
<organism evidence="3 4">
    <name type="scientific">Oleiphilus messinensis</name>
    <dbReference type="NCBI Taxonomy" id="141451"/>
    <lineage>
        <taxon>Bacteria</taxon>
        <taxon>Pseudomonadati</taxon>
        <taxon>Pseudomonadota</taxon>
        <taxon>Gammaproteobacteria</taxon>
        <taxon>Oceanospirillales</taxon>
        <taxon>Oleiphilaceae</taxon>
        <taxon>Oleiphilus</taxon>
    </lineage>
</organism>
<dbReference type="AlphaFoldDB" id="A0A1Y0IET8"/>
<dbReference type="OrthoDB" id="573800at2"/>